<reference evidence="1" key="3">
    <citation type="submission" date="2025-09" db="UniProtKB">
        <authorList>
            <consortium name="Ensembl"/>
        </authorList>
    </citation>
    <scope>IDENTIFICATION</scope>
</reference>
<reference evidence="1 2" key="1">
    <citation type="submission" date="2020-06" db="EMBL/GenBank/DDBJ databases">
        <authorList>
            <consortium name="Wellcome Sanger Institute Data Sharing"/>
        </authorList>
    </citation>
    <scope>NUCLEOTIDE SEQUENCE [LARGE SCALE GENOMIC DNA]</scope>
</reference>
<evidence type="ECO:0000313" key="1">
    <source>
        <dbReference type="Ensembl" id="ENSDCDP00010051780.1"/>
    </source>
</evidence>
<keyword evidence="2" id="KW-1185">Reference proteome</keyword>
<dbReference type="PANTHER" id="PTHR14652">
    <property type="entry name" value="TYPE 2 DNA TOPOISOMERASE 6 SUBUNIT B-LIKE"/>
    <property type="match status" value="1"/>
</dbReference>
<reference evidence="1" key="2">
    <citation type="submission" date="2025-08" db="UniProtKB">
        <authorList>
            <consortium name="Ensembl"/>
        </authorList>
    </citation>
    <scope>IDENTIFICATION</scope>
</reference>
<name>A0AAY4E2E9_9TELE</name>
<dbReference type="GO" id="GO:0042138">
    <property type="term" value="P:meiotic DNA double-strand break formation"/>
    <property type="evidence" value="ECO:0007669"/>
    <property type="project" value="InterPro"/>
</dbReference>
<sequence length="355" mass="40040">NQTERFLHRLSLVNAHVSACSIYHGNLLLFPETLLLLCCSCRRQFPSTPLTPCCRMHPVSGGEVELLLPPELLETGLFGDASLSSMAGLTPCMDQYPNWPTCVSHINISLLSPANMPLMQSEGAAPLSFLRSLTETVAWGELGLSAVCYAGEQPEQQGCLRAEMEFSTKDVDRAQDSRYTVVQTLTVFLFFQQLDSFHLQPSDLMASEEALEQHTDRILWHNSEKVVTSLQSLLKKVLQPYQRRCMASVILSSMTSVVNSSSCREFRTACLESMRVTVNSHHCQCHTLCLIIDSSDFWVQAQDTHELSTSLELSLECATRKRFVPVRRCWNREVKNCFSRYILILSLLIFLNMCC</sequence>
<dbReference type="AlphaFoldDB" id="A0AAY4E2E9"/>
<protein>
    <submittedName>
        <fullName evidence="1">Uncharacterized protein</fullName>
    </submittedName>
</protein>
<dbReference type="Proteomes" id="UP000694580">
    <property type="component" value="Chromosome 18"/>
</dbReference>
<proteinExistence type="predicted"/>
<dbReference type="Pfam" id="PF15091">
    <property type="entry name" value="DUF4554"/>
    <property type="match status" value="1"/>
</dbReference>
<dbReference type="InterPro" id="IPR028040">
    <property type="entry name" value="TopoVIB-like"/>
</dbReference>
<organism evidence="1 2">
    <name type="scientific">Denticeps clupeoides</name>
    <name type="common">denticle herring</name>
    <dbReference type="NCBI Taxonomy" id="299321"/>
    <lineage>
        <taxon>Eukaryota</taxon>
        <taxon>Metazoa</taxon>
        <taxon>Chordata</taxon>
        <taxon>Craniata</taxon>
        <taxon>Vertebrata</taxon>
        <taxon>Euteleostomi</taxon>
        <taxon>Actinopterygii</taxon>
        <taxon>Neopterygii</taxon>
        <taxon>Teleostei</taxon>
        <taxon>Clupei</taxon>
        <taxon>Clupeiformes</taxon>
        <taxon>Denticipitoidei</taxon>
        <taxon>Denticipitidae</taxon>
        <taxon>Denticeps</taxon>
    </lineage>
</organism>
<accession>A0AAY4E2E9</accession>
<dbReference type="GeneTree" id="ENSGT00390000009327"/>
<dbReference type="Ensembl" id="ENSDCDT00010062249.1">
    <property type="protein sequence ID" value="ENSDCDP00010051780.1"/>
    <property type="gene ID" value="ENSDCDG00010030428.1"/>
</dbReference>
<evidence type="ECO:0000313" key="2">
    <source>
        <dbReference type="Proteomes" id="UP000694580"/>
    </source>
</evidence>
<dbReference type="PANTHER" id="PTHR14652:SF2">
    <property type="entry name" value="TYPE 2 DNA TOPOISOMERASE 6 SUBUNIT B-LIKE"/>
    <property type="match status" value="1"/>
</dbReference>